<reference evidence="1 2" key="1">
    <citation type="submission" date="2024-01" db="EMBL/GenBank/DDBJ databases">
        <title>Genome mining of biosynthetic gene clusters to explore secondary metabolites of Streptomyces sp.</title>
        <authorList>
            <person name="Baig A."/>
            <person name="Ajitkumar Shintre N."/>
            <person name="Kumar H."/>
            <person name="Anbarasu A."/>
            <person name="Ramaiah S."/>
        </authorList>
    </citation>
    <scope>NUCLEOTIDE SEQUENCE [LARGE SCALE GENOMIC DNA]</scope>
    <source>
        <strain evidence="1 2">A57</strain>
    </source>
</reference>
<dbReference type="NCBIfam" id="NF038083">
    <property type="entry name" value="CU044_5270_fam"/>
    <property type="match status" value="1"/>
</dbReference>
<comment type="caution">
    <text evidence="1">The sequence shown here is derived from an EMBL/GenBank/DDBJ whole genome shotgun (WGS) entry which is preliminary data.</text>
</comment>
<keyword evidence="2" id="KW-1185">Reference proteome</keyword>
<sequence>MNQLPELPEPLERDLPPGRHRLLKEHLMTEIRRDEPVPARTRRTRWLRPAIAAAAVATVAALTFAALPDGGGATAQPPSRATVALLEDIALAAEGEDVAYGEIRDDQFVYVESKVSYAQYEEGAKTKIPPLHRLEQWHSVDGTRKGLVRETGRGQWPMDPDAQQGELGYEVSTNYRHLATLPTGADAMYDWLRETAPDYSGQQTDQAMFVLVGDLIRDAIVPPEQRAALYRAVARIPGVTVVDNAVDAAGREGVAIARKDPDNPTRDEWIFDRETFELLGERSVASEDYSDVKKGTVTSNTAVLRRAVVDAPGERP</sequence>
<name>A0ABV5EA90_9ACTN</name>
<dbReference type="EMBL" id="JAYMRP010000009">
    <property type="protein sequence ID" value="MFB8773744.1"/>
    <property type="molecule type" value="Genomic_DNA"/>
</dbReference>
<dbReference type="RefSeq" id="WP_376732518.1">
    <property type="nucleotide sequence ID" value="NZ_JAYMRP010000009.1"/>
</dbReference>
<proteinExistence type="predicted"/>
<dbReference type="InterPro" id="IPR047789">
    <property type="entry name" value="CU044_5270-like"/>
</dbReference>
<gene>
    <name evidence="1" type="ORF">VSS16_13545</name>
</gene>
<evidence type="ECO:0000313" key="1">
    <source>
        <dbReference type="EMBL" id="MFB8773744.1"/>
    </source>
</evidence>
<evidence type="ECO:0000313" key="2">
    <source>
        <dbReference type="Proteomes" id="UP001585080"/>
    </source>
</evidence>
<protein>
    <submittedName>
        <fullName evidence="1">CU044_5270 family protein</fullName>
    </submittedName>
</protein>
<dbReference type="Proteomes" id="UP001585080">
    <property type="component" value="Unassembled WGS sequence"/>
</dbReference>
<accession>A0ABV5EA90</accession>
<organism evidence="1 2">
    <name type="scientific">Streptomyces broussonetiae</name>
    <dbReference type="NCBI Taxonomy" id="2686304"/>
    <lineage>
        <taxon>Bacteria</taxon>
        <taxon>Bacillati</taxon>
        <taxon>Actinomycetota</taxon>
        <taxon>Actinomycetes</taxon>
        <taxon>Kitasatosporales</taxon>
        <taxon>Streptomycetaceae</taxon>
        <taxon>Streptomyces</taxon>
    </lineage>
</organism>